<evidence type="ECO:0000313" key="3">
    <source>
        <dbReference type="EMBL" id="GGG96734.1"/>
    </source>
</evidence>
<dbReference type="InterPro" id="IPR035905">
    <property type="entry name" value="Barstar-like_sf"/>
</dbReference>
<evidence type="ECO:0000313" key="4">
    <source>
        <dbReference type="Proteomes" id="UP000660862"/>
    </source>
</evidence>
<gene>
    <name evidence="3" type="ORF">GCM10007415_34980</name>
</gene>
<reference evidence="3" key="1">
    <citation type="journal article" date="2014" name="Int. J. Syst. Evol. Microbiol.">
        <title>Complete genome sequence of Corynebacterium casei LMG S-19264T (=DSM 44701T), isolated from a smear-ripened cheese.</title>
        <authorList>
            <consortium name="US DOE Joint Genome Institute (JGI-PGF)"/>
            <person name="Walter F."/>
            <person name="Albersmeier A."/>
            <person name="Kalinowski J."/>
            <person name="Ruckert C."/>
        </authorList>
    </citation>
    <scope>NUCLEOTIDE SEQUENCE</scope>
    <source>
        <strain evidence="3">CGMCC 1.12195</strain>
    </source>
</reference>
<accession>A0A917MFH0</accession>
<dbReference type="AlphaFoldDB" id="A0A917MFH0"/>
<sequence>MSKEEIKELILDGNRIHDIPSFYDEVNRVFMQEVGFTLGPSLDAFNDVLHGGYGAIRGNEPICLKWLHFEKNKEDLGVAATIAFYRAKLEQPETFNPEWARKKLDELECGEGQTYMDMLLEIIGEHPNIRLVV</sequence>
<name>A0A917MFH0_9SPHI</name>
<dbReference type="InterPro" id="IPR000468">
    <property type="entry name" value="Barstar"/>
</dbReference>
<dbReference type="Pfam" id="PF01337">
    <property type="entry name" value="Barstar"/>
    <property type="match status" value="1"/>
</dbReference>
<comment type="similarity">
    <text evidence="1">Belongs to the barstar family.</text>
</comment>
<evidence type="ECO:0000256" key="1">
    <source>
        <dbReference type="ARBA" id="ARBA00006845"/>
    </source>
</evidence>
<organism evidence="3 4">
    <name type="scientific">Parapedobacter pyrenivorans</name>
    <dbReference type="NCBI Taxonomy" id="1305674"/>
    <lineage>
        <taxon>Bacteria</taxon>
        <taxon>Pseudomonadati</taxon>
        <taxon>Bacteroidota</taxon>
        <taxon>Sphingobacteriia</taxon>
        <taxon>Sphingobacteriales</taxon>
        <taxon>Sphingobacteriaceae</taxon>
        <taxon>Parapedobacter</taxon>
    </lineage>
</organism>
<protein>
    <recommendedName>
        <fullName evidence="2">Barstar (barnase inhibitor) domain-containing protein</fullName>
    </recommendedName>
</protein>
<reference evidence="3" key="2">
    <citation type="submission" date="2020-09" db="EMBL/GenBank/DDBJ databases">
        <authorList>
            <person name="Sun Q."/>
            <person name="Zhou Y."/>
        </authorList>
    </citation>
    <scope>NUCLEOTIDE SEQUENCE</scope>
    <source>
        <strain evidence="3">CGMCC 1.12195</strain>
    </source>
</reference>
<proteinExistence type="inferred from homology"/>
<evidence type="ECO:0000259" key="2">
    <source>
        <dbReference type="Pfam" id="PF01337"/>
    </source>
</evidence>
<keyword evidence="4" id="KW-1185">Reference proteome</keyword>
<comment type="caution">
    <text evidence="3">The sequence shown here is derived from an EMBL/GenBank/DDBJ whole genome shotgun (WGS) entry which is preliminary data.</text>
</comment>
<dbReference type="Proteomes" id="UP000660862">
    <property type="component" value="Unassembled WGS sequence"/>
</dbReference>
<dbReference type="SUPFAM" id="SSF52038">
    <property type="entry name" value="Barstar-related"/>
    <property type="match status" value="1"/>
</dbReference>
<dbReference type="EMBL" id="BMER01000004">
    <property type="protein sequence ID" value="GGG96734.1"/>
    <property type="molecule type" value="Genomic_DNA"/>
</dbReference>
<dbReference type="Gene3D" id="3.30.370.10">
    <property type="entry name" value="Barstar-like"/>
    <property type="match status" value="1"/>
</dbReference>
<feature type="domain" description="Barstar (barnase inhibitor)" evidence="2">
    <location>
        <begin position="8"/>
        <end position="79"/>
    </location>
</feature>